<reference evidence="1" key="1">
    <citation type="submission" date="2019-08" db="EMBL/GenBank/DDBJ databases">
        <authorList>
            <person name="Kucharzyk K."/>
            <person name="Murdoch R.W."/>
            <person name="Higgins S."/>
            <person name="Loffler F."/>
        </authorList>
    </citation>
    <scope>NUCLEOTIDE SEQUENCE</scope>
</reference>
<dbReference type="AlphaFoldDB" id="A0A644XCQ9"/>
<evidence type="ECO:0000313" key="1">
    <source>
        <dbReference type="EMBL" id="MPM13677.1"/>
    </source>
</evidence>
<organism evidence="1">
    <name type="scientific">bioreactor metagenome</name>
    <dbReference type="NCBI Taxonomy" id="1076179"/>
    <lineage>
        <taxon>unclassified sequences</taxon>
        <taxon>metagenomes</taxon>
        <taxon>ecological metagenomes</taxon>
    </lineage>
</organism>
<dbReference type="InterPro" id="IPR047727">
    <property type="entry name" value="Sce7725-like"/>
</dbReference>
<protein>
    <recommendedName>
        <fullName evidence="2">Sce7725 family protein</fullName>
    </recommendedName>
</protein>
<comment type="caution">
    <text evidence="1">The sequence shown here is derived from an EMBL/GenBank/DDBJ whole genome shotgun (WGS) entry which is preliminary data.</text>
</comment>
<evidence type="ECO:0008006" key="2">
    <source>
        <dbReference type="Google" id="ProtNLM"/>
    </source>
</evidence>
<sequence>MYFPYIRGRQFDLLALRDLVEKNLLHDHIVPIIEPVSLSSTLVSTITQFNARKHPLAIIRNPEVGSFSEEFGALDGATGNVSRKQDFAAEMLQPFMLQALIMNNGLPGVLSAVTESGIEKQDLVVVLNDRDMLKPYQSLFAPDAPRFTVIPDEGVFRRNITTNKVLLTDSFQRQERNADYSQKEDEFFSDAHLYYRSEGYVGFADYSIIGDSYNAAGFAPYAVAIHIVYPAIDKSLRVRHFVSDSNQDINNPAQKFYQALKKMVEWYENERVVPLTLGLKILLDHYQAQTYPGLGSLKKLTIMHHLELMGKLLDGGLFV</sequence>
<gene>
    <name evidence="1" type="ORF">SDC9_60036</name>
</gene>
<name>A0A644XCQ9_9ZZZZ</name>
<dbReference type="NCBIfam" id="NF033831">
    <property type="entry name" value="sce7725_fam"/>
    <property type="match status" value="1"/>
</dbReference>
<proteinExistence type="predicted"/>
<dbReference type="EMBL" id="VSSQ01002155">
    <property type="protein sequence ID" value="MPM13677.1"/>
    <property type="molecule type" value="Genomic_DNA"/>
</dbReference>
<accession>A0A644XCQ9</accession>